<organism evidence="4 5">
    <name type="scientific">Alteribacillus iranensis</name>
    <dbReference type="NCBI Taxonomy" id="930128"/>
    <lineage>
        <taxon>Bacteria</taxon>
        <taxon>Bacillati</taxon>
        <taxon>Bacillota</taxon>
        <taxon>Bacilli</taxon>
        <taxon>Bacillales</taxon>
        <taxon>Bacillaceae</taxon>
        <taxon>Alteribacillus</taxon>
    </lineage>
</organism>
<dbReference type="GO" id="GO:0003677">
    <property type="term" value="F:DNA binding"/>
    <property type="evidence" value="ECO:0007669"/>
    <property type="project" value="UniProtKB-KW"/>
</dbReference>
<dbReference type="RefSeq" id="WP_091660367.1">
    <property type="nucleotide sequence ID" value="NZ_FONT01000003.1"/>
</dbReference>
<dbReference type="EMBL" id="FONT01000003">
    <property type="protein sequence ID" value="SFE71684.1"/>
    <property type="molecule type" value="Genomic_DNA"/>
</dbReference>
<name>A0A1I2CTV8_9BACI</name>
<dbReference type="PROSITE" id="PS01332">
    <property type="entry name" value="HTH_RRF2_1"/>
    <property type="match status" value="1"/>
</dbReference>
<dbReference type="Proteomes" id="UP000199516">
    <property type="component" value="Unassembled WGS sequence"/>
</dbReference>
<dbReference type="Pfam" id="PF02082">
    <property type="entry name" value="Rrf2"/>
    <property type="match status" value="1"/>
</dbReference>
<sequence length="149" mass="16785">MQLTSYTDYSLRVLIYLNTIPRTDLSSVKKISETYRISYNHLTKVVHELAKLGLVESIKGRNGGIRLAKDPADINIGWVVRQTEDNLSLVECFDETNSACVLTGHCRLRGVLKEALNAYLTVLDSYTLEDLTTNQSILKQLLRPQPSSE</sequence>
<dbReference type="PANTHER" id="PTHR33221:SF4">
    <property type="entry name" value="HTH-TYPE TRANSCRIPTIONAL REPRESSOR NSRR"/>
    <property type="match status" value="1"/>
</dbReference>
<evidence type="ECO:0000256" key="1">
    <source>
        <dbReference type="ARBA" id="ARBA00023125"/>
    </source>
</evidence>
<keyword evidence="1" id="KW-0238">DNA-binding</keyword>
<dbReference type="OrthoDB" id="9795923at2"/>
<dbReference type="InterPro" id="IPR030489">
    <property type="entry name" value="TR_Rrf2-type_CS"/>
</dbReference>
<accession>A0A1I2CTV8</accession>
<dbReference type="NCBIfam" id="TIGR00738">
    <property type="entry name" value="rrf2_super"/>
    <property type="match status" value="1"/>
</dbReference>
<dbReference type="PANTHER" id="PTHR33221">
    <property type="entry name" value="WINGED HELIX-TURN-HELIX TRANSCRIPTIONAL REGULATOR, RRF2 FAMILY"/>
    <property type="match status" value="1"/>
</dbReference>
<dbReference type="InterPro" id="IPR036388">
    <property type="entry name" value="WH-like_DNA-bd_sf"/>
</dbReference>
<reference evidence="4 5" key="1">
    <citation type="submission" date="2016-10" db="EMBL/GenBank/DDBJ databases">
        <authorList>
            <person name="de Groot N.N."/>
        </authorList>
    </citation>
    <scope>NUCLEOTIDE SEQUENCE [LARGE SCALE GENOMIC DNA]</scope>
    <source>
        <strain evidence="4 5">DSM 23995</strain>
    </source>
</reference>
<dbReference type="AlphaFoldDB" id="A0A1I2CTV8"/>
<dbReference type="InterPro" id="IPR036390">
    <property type="entry name" value="WH_DNA-bd_sf"/>
</dbReference>
<proteinExistence type="predicted"/>
<keyword evidence="5" id="KW-1185">Reference proteome</keyword>
<dbReference type="GO" id="GO:0003700">
    <property type="term" value="F:DNA-binding transcription factor activity"/>
    <property type="evidence" value="ECO:0007669"/>
    <property type="project" value="TreeGrafter"/>
</dbReference>
<comment type="cofactor">
    <cofactor evidence="2">
        <name>[2Fe-2S] cluster</name>
        <dbReference type="ChEBI" id="CHEBI:190135"/>
    </cofactor>
</comment>
<evidence type="ECO:0000256" key="3">
    <source>
        <dbReference type="ARBA" id="ARBA00040173"/>
    </source>
</evidence>
<dbReference type="InterPro" id="IPR000944">
    <property type="entry name" value="Tscrpt_reg_Rrf2"/>
</dbReference>
<gene>
    <name evidence="4" type="ORF">SAMN05192532_103198</name>
</gene>
<dbReference type="PROSITE" id="PS51197">
    <property type="entry name" value="HTH_RRF2_2"/>
    <property type="match status" value="1"/>
</dbReference>
<evidence type="ECO:0000313" key="4">
    <source>
        <dbReference type="EMBL" id="SFE71684.1"/>
    </source>
</evidence>
<dbReference type="SUPFAM" id="SSF46785">
    <property type="entry name" value="Winged helix' DNA-binding domain"/>
    <property type="match status" value="1"/>
</dbReference>
<dbReference type="Gene3D" id="1.10.10.10">
    <property type="entry name" value="Winged helix-like DNA-binding domain superfamily/Winged helix DNA-binding domain"/>
    <property type="match status" value="1"/>
</dbReference>
<dbReference type="STRING" id="930128.SAMN05192532_103198"/>
<protein>
    <recommendedName>
        <fullName evidence="3">HTH-type transcriptional regulator NsrR</fullName>
    </recommendedName>
</protein>
<evidence type="ECO:0000313" key="5">
    <source>
        <dbReference type="Proteomes" id="UP000199516"/>
    </source>
</evidence>
<dbReference type="GO" id="GO:0005829">
    <property type="term" value="C:cytosol"/>
    <property type="evidence" value="ECO:0007669"/>
    <property type="project" value="TreeGrafter"/>
</dbReference>
<evidence type="ECO:0000256" key="2">
    <source>
        <dbReference type="ARBA" id="ARBA00034078"/>
    </source>
</evidence>